<dbReference type="SUPFAM" id="SSF50022">
    <property type="entry name" value="ISP domain"/>
    <property type="match status" value="1"/>
</dbReference>
<feature type="domain" description="Rieske" evidence="5">
    <location>
        <begin position="4"/>
        <end position="98"/>
    </location>
</feature>
<dbReference type="PANTHER" id="PTHR21496">
    <property type="entry name" value="FERREDOXIN-RELATED"/>
    <property type="match status" value="1"/>
</dbReference>
<evidence type="ECO:0000256" key="3">
    <source>
        <dbReference type="ARBA" id="ARBA00023004"/>
    </source>
</evidence>
<name>A0ABT2I1I4_9SPHN</name>
<dbReference type="Proteomes" id="UP001165583">
    <property type="component" value="Unassembled WGS sequence"/>
</dbReference>
<dbReference type="InterPro" id="IPR036922">
    <property type="entry name" value="Rieske_2Fe-2S_sf"/>
</dbReference>
<gene>
    <name evidence="6" type="ORF">NZK81_02815</name>
</gene>
<keyword evidence="4" id="KW-0411">Iron-sulfur</keyword>
<dbReference type="Gene3D" id="2.102.10.10">
    <property type="entry name" value="Rieske [2Fe-2S] iron-sulphur domain"/>
    <property type="match status" value="1"/>
</dbReference>
<evidence type="ECO:0000256" key="1">
    <source>
        <dbReference type="ARBA" id="ARBA00022714"/>
    </source>
</evidence>
<evidence type="ECO:0000256" key="4">
    <source>
        <dbReference type="ARBA" id="ARBA00023014"/>
    </source>
</evidence>
<keyword evidence="2" id="KW-0479">Metal-binding</keyword>
<evidence type="ECO:0000313" key="6">
    <source>
        <dbReference type="EMBL" id="MCT2398472.1"/>
    </source>
</evidence>
<accession>A0ABT2I1I4</accession>
<protein>
    <submittedName>
        <fullName evidence="6">Rieske 2Fe-2S domain-containing protein</fullName>
    </submittedName>
</protein>
<sequence length="113" mass="13086">MTDWVDVGSRTEIMRKRKMVVHVDETDIVLFTHEDRIYALADLCVHKQKRLSRGLLFKGKAICPGHQWAFDLESGWTDEWSVCQPTYRVRCEEDRVLLDPEARILAEKPAATG</sequence>
<dbReference type="EMBL" id="JANZXA010000001">
    <property type="protein sequence ID" value="MCT2398472.1"/>
    <property type="molecule type" value="Genomic_DNA"/>
</dbReference>
<proteinExistence type="predicted"/>
<keyword evidence="7" id="KW-1185">Reference proteome</keyword>
<evidence type="ECO:0000313" key="7">
    <source>
        <dbReference type="Proteomes" id="UP001165583"/>
    </source>
</evidence>
<keyword evidence="1" id="KW-0001">2Fe-2S</keyword>
<keyword evidence="3" id="KW-0408">Iron</keyword>
<evidence type="ECO:0000259" key="5">
    <source>
        <dbReference type="PROSITE" id="PS51296"/>
    </source>
</evidence>
<evidence type="ECO:0000256" key="2">
    <source>
        <dbReference type="ARBA" id="ARBA00022723"/>
    </source>
</evidence>
<dbReference type="PANTHER" id="PTHR21496:SF23">
    <property type="entry name" value="3-PHENYLPROPIONATE_CINNAMIC ACID DIOXYGENASE FERREDOXIN SUBUNIT"/>
    <property type="match status" value="1"/>
</dbReference>
<dbReference type="InterPro" id="IPR017941">
    <property type="entry name" value="Rieske_2Fe-2S"/>
</dbReference>
<reference evidence="6" key="1">
    <citation type="submission" date="2022-09" db="EMBL/GenBank/DDBJ databases">
        <title>Novosphingobium sp. Nov., a polycyclic aromatic hydrocarbon-degrading bacterium isolated form mangrove sediments in HongKong.</title>
        <authorList>
            <person name="Hu Z."/>
        </authorList>
    </citation>
    <scope>NUCLEOTIDE SEQUENCE</scope>
    <source>
        <strain evidence="6">HK4-1</strain>
    </source>
</reference>
<dbReference type="PROSITE" id="PS51296">
    <property type="entry name" value="RIESKE"/>
    <property type="match status" value="1"/>
</dbReference>
<dbReference type="Pfam" id="PF00355">
    <property type="entry name" value="Rieske"/>
    <property type="match status" value="1"/>
</dbReference>
<dbReference type="RefSeq" id="WP_260043620.1">
    <property type="nucleotide sequence ID" value="NZ_JANZXA010000001.1"/>
</dbReference>
<comment type="caution">
    <text evidence="6">The sequence shown here is derived from an EMBL/GenBank/DDBJ whole genome shotgun (WGS) entry which is preliminary data.</text>
</comment>
<organism evidence="6 7">
    <name type="scientific">Novosphingobium mangrovi</name>
    <name type="common">ex Huang et al. 2023</name>
    <dbReference type="NCBI Taxonomy" id="2976432"/>
    <lineage>
        <taxon>Bacteria</taxon>
        <taxon>Pseudomonadati</taxon>
        <taxon>Pseudomonadota</taxon>
        <taxon>Alphaproteobacteria</taxon>
        <taxon>Sphingomonadales</taxon>
        <taxon>Sphingomonadaceae</taxon>
        <taxon>Novosphingobium</taxon>
    </lineage>
</organism>